<proteinExistence type="predicted"/>
<dbReference type="EMBL" id="CAJOBO010008435">
    <property type="protein sequence ID" value="CAF4583911.1"/>
    <property type="molecule type" value="Genomic_DNA"/>
</dbReference>
<organism evidence="2 3">
    <name type="scientific">Rotaria socialis</name>
    <dbReference type="NCBI Taxonomy" id="392032"/>
    <lineage>
        <taxon>Eukaryota</taxon>
        <taxon>Metazoa</taxon>
        <taxon>Spiralia</taxon>
        <taxon>Gnathifera</taxon>
        <taxon>Rotifera</taxon>
        <taxon>Eurotatoria</taxon>
        <taxon>Bdelloidea</taxon>
        <taxon>Philodinida</taxon>
        <taxon>Philodinidae</taxon>
        <taxon>Rotaria</taxon>
    </lineage>
</organism>
<protein>
    <submittedName>
        <fullName evidence="2">Uncharacterized protein</fullName>
    </submittedName>
</protein>
<evidence type="ECO:0000256" key="1">
    <source>
        <dbReference type="SAM" id="MobiDB-lite"/>
    </source>
</evidence>
<evidence type="ECO:0000313" key="3">
    <source>
        <dbReference type="Proteomes" id="UP000663851"/>
    </source>
</evidence>
<feature type="region of interest" description="Disordered" evidence="1">
    <location>
        <begin position="76"/>
        <end position="98"/>
    </location>
</feature>
<name>A0A821ATT9_9BILA</name>
<feature type="non-terminal residue" evidence="2">
    <location>
        <position position="1"/>
    </location>
</feature>
<accession>A0A821ATT9</accession>
<sequence>FFSIVPTDESIILRYLIETLFIIHGETKLNMICPIGIDPEQRYGRPYDHQWYYHIKHPELPTAPSILSLIQTIKELNARPSNDPDPDDDDDDDDDDDN</sequence>
<gene>
    <name evidence="2" type="ORF">HFQ381_LOCUS32665</name>
</gene>
<evidence type="ECO:0000313" key="2">
    <source>
        <dbReference type="EMBL" id="CAF4583911.1"/>
    </source>
</evidence>
<dbReference type="AlphaFoldDB" id="A0A821ATT9"/>
<comment type="caution">
    <text evidence="2">The sequence shown here is derived from an EMBL/GenBank/DDBJ whole genome shotgun (WGS) entry which is preliminary data.</text>
</comment>
<reference evidence="2" key="1">
    <citation type="submission" date="2021-02" db="EMBL/GenBank/DDBJ databases">
        <authorList>
            <person name="Nowell W R."/>
        </authorList>
    </citation>
    <scope>NUCLEOTIDE SEQUENCE</scope>
</reference>
<dbReference type="Proteomes" id="UP000663851">
    <property type="component" value="Unassembled WGS sequence"/>
</dbReference>
<feature type="compositionally biased region" description="Acidic residues" evidence="1">
    <location>
        <begin position="84"/>
        <end position="98"/>
    </location>
</feature>